<accession>A0A7X0J348</accession>
<evidence type="ECO:0000256" key="3">
    <source>
        <dbReference type="ARBA" id="ARBA00022840"/>
    </source>
</evidence>
<feature type="binding site" evidence="6">
    <location>
        <position position="50"/>
    </location>
    <ligand>
        <name>ATP</name>
        <dbReference type="ChEBI" id="CHEBI:30616"/>
    </ligand>
</feature>
<evidence type="ECO:0000256" key="6">
    <source>
        <dbReference type="HAMAP-Rule" id="MF_00600"/>
    </source>
</evidence>
<comment type="function">
    <text evidence="6 8">Together with its co-chaperonin GroES, plays an essential role in assisting protein folding. The GroEL-GroES system forms a nano-cage that allows encapsulation of the non-native substrate proteins and provides a physical environment optimized to promote and accelerate protein folding.</text>
</comment>
<keyword evidence="3 6" id="KW-0067">ATP-binding</keyword>
<sequence length="546" mass="57607">MAKQVKYNVEARDALKRGVDTLANAVKVTLGPKGRNVIIDKKFGSPAITKDGVTVAKEIELKDPIENMGAQMVKEVASKTADIAGDGTTTATVLAQAIVTAGIKNVAAGANPMDLKRGIDKAVTAIVANLKSQSQTVGEDNNKIKQVASISANNDEVIGALIAEAMGKVGKDGVITVEEAKGTETEVKTVEGMQFDRGYLSPYFVTNADKMEAELENPYILIYDKKISNMKELLPILEKQVQTGKPLLIIAEDLDGEALATLVVNKIRGSLKVVAVKAPGFGDRRKAMLEDLAILTGGTVISEERGYKLENADLTYLGTAEKVIVDKDNTTVINGAGSSDDIKARVNQIKAQIETTTSDYDKEKLQERLAKLAGGVAVLYVGAASEVEMKEKKDRVDDALHATRAAVEEGIVAGGGVAFIRAIEALEGMKGSNEDETTGIAIVKRAIEEPLRQICQNAGIEGSIVVQKVKEGKGDFGYNARTDVYENLISAGVIDPTKVGRVALENAASIAAMLLTTECVLADDPDDNAGGAAMPPMGGGGMGGMM</sequence>
<evidence type="ECO:0000256" key="4">
    <source>
        <dbReference type="ARBA" id="ARBA00023186"/>
    </source>
</evidence>
<dbReference type="PANTHER" id="PTHR45633">
    <property type="entry name" value="60 KDA HEAT SHOCK PROTEIN, MITOCHONDRIAL"/>
    <property type="match status" value="1"/>
</dbReference>
<dbReference type="SUPFAM" id="SSF54849">
    <property type="entry name" value="GroEL-intermediate domain like"/>
    <property type="match status" value="1"/>
</dbReference>
<comment type="subunit">
    <text evidence="6 8">Forms a cylinder of 14 subunits composed of two heptameric rings stacked back-to-back. Interacts with the co-chaperonin GroES.</text>
</comment>
<dbReference type="GO" id="GO:0016853">
    <property type="term" value="F:isomerase activity"/>
    <property type="evidence" value="ECO:0007669"/>
    <property type="project" value="UniProtKB-KW"/>
</dbReference>
<dbReference type="GO" id="GO:0051082">
    <property type="term" value="F:unfolded protein binding"/>
    <property type="evidence" value="ECO:0007669"/>
    <property type="project" value="UniProtKB-UniRule"/>
</dbReference>
<dbReference type="FunFam" id="1.10.560.10:FF:000001">
    <property type="entry name" value="60 kDa chaperonin"/>
    <property type="match status" value="1"/>
</dbReference>
<feature type="region of interest" description="Disordered" evidence="9">
    <location>
        <begin position="527"/>
        <end position="546"/>
    </location>
</feature>
<dbReference type="HAMAP" id="MF_00600">
    <property type="entry name" value="CH60"/>
    <property type="match status" value="1"/>
</dbReference>
<gene>
    <name evidence="6" type="primary">groEL</name>
    <name evidence="6" type="synonym">groL</name>
    <name evidence="10" type="ORF">HDF25_001951</name>
</gene>
<dbReference type="GO" id="GO:0140662">
    <property type="term" value="F:ATP-dependent protein folding chaperone"/>
    <property type="evidence" value="ECO:0007669"/>
    <property type="project" value="InterPro"/>
</dbReference>
<comment type="caution">
    <text evidence="6">Lacks conserved residue(s) required for the propagation of feature annotation.</text>
</comment>
<dbReference type="InterPro" id="IPR027413">
    <property type="entry name" value="GROEL-like_equatorial_sf"/>
</dbReference>
<feature type="binding site" evidence="6">
    <location>
        <begin position="29"/>
        <end position="32"/>
    </location>
    <ligand>
        <name>ATP</name>
        <dbReference type="ChEBI" id="CHEBI:30616"/>
    </ligand>
</feature>
<reference evidence="10 11" key="1">
    <citation type="submission" date="2020-08" db="EMBL/GenBank/DDBJ databases">
        <title>Genomic Encyclopedia of Type Strains, Phase IV (KMG-V): Genome sequencing to study the core and pangenomes of soil and plant-associated prokaryotes.</title>
        <authorList>
            <person name="Whitman W."/>
        </authorList>
    </citation>
    <scope>NUCLEOTIDE SEQUENCE [LARGE SCALE GENOMIC DNA]</scope>
    <source>
        <strain evidence="10 11">M2T3</strain>
    </source>
</reference>
<evidence type="ECO:0000256" key="1">
    <source>
        <dbReference type="ARBA" id="ARBA00006607"/>
    </source>
</evidence>
<dbReference type="Proteomes" id="UP000521017">
    <property type="component" value="Unassembled WGS sequence"/>
</dbReference>
<feature type="compositionally biased region" description="Gly residues" evidence="9">
    <location>
        <begin position="537"/>
        <end position="546"/>
    </location>
</feature>
<comment type="similarity">
    <text evidence="1 6 7">Belongs to the chaperonin (HSP60) family.</text>
</comment>
<evidence type="ECO:0000256" key="2">
    <source>
        <dbReference type="ARBA" id="ARBA00022741"/>
    </source>
</evidence>
<name>A0A7X0J348_9SPHI</name>
<dbReference type="InterPro" id="IPR001844">
    <property type="entry name" value="Cpn60/GroEL"/>
</dbReference>
<dbReference type="GO" id="GO:0005524">
    <property type="term" value="F:ATP binding"/>
    <property type="evidence" value="ECO:0007669"/>
    <property type="project" value="UniProtKB-UniRule"/>
</dbReference>
<evidence type="ECO:0000256" key="9">
    <source>
        <dbReference type="SAM" id="MobiDB-lite"/>
    </source>
</evidence>
<dbReference type="InterPro" id="IPR027409">
    <property type="entry name" value="GroEL-like_apical_dom_sf"/>
</dbReference>
<dbReference type="NCBIfam" id="TIGR02348">
    <property type="entry name" value="GroEL"/>
    <property type="match status" value="1"/>
</dbReference>
<dbReference type="SUPFAM" id="SSF48592">
    <property type="entry name" value="GroEL equatorial domain-like"/>
    <property type="match status" value="1"/>
</dbReference>
<feature type="binding site" evidence="6">
    <location>
        <begin position="86"/>
        <end position="90"/>
    </location>
    <ligand>
        <name>ATP</name>
        <dbReference type="ChEBI" id="CHEBI:30616"/>
    </ligand>
</feature>
<dbReference type="InterPro" id="IPR027410">
    <property type="entry name" value="TCP-1-like_intermed_sf"/>
</dbReference>
<dbReference type="Gene3D" id="3.30.260.10">
    <property type="entry name" value="TCP-1-like chaperonin intermediate domain"/>
    <property type="match status" value="1"/>
</dbReference>
<dbReference type="FunFam" id="3.50.7.10:FF:000001">
    <property type="entry name" value="60 kDa chaperonin"/>
    <property type="match status" value="1"/>
</dbReference>
<evidence type="ECO:0000313" key="11">
    <source>
        <dbReference type="Proteomes" id="UP000521017"/>
    </source>
</evidence>
<dbReference type="RefSeq" id="WP_184624525.1">
    <property type="nucleotide sequence ID" value="NZ_JACHCC010000004.1"/>
</dbReference>
<dbReference type="NCBIfam" id="NF009487">
    <property type="entry name" value="PRK12849.1"/>
    <property type="match status" value="1"/>
</dbReference>
<dbReference type="InterPro" id="IPR002423">
    <property type="entry name" value="Cpn60/GroEL/TCP-1"/>
</dbReference>
<dbReference type="Gene3D" id="3.50.7.10">
    <property type="entry name" value="GroEL"/>
    <property type="match status" value="1"/>
</dbReference>
<keyword evidence="5 6" id="KW-0413">Isomerase</keyword>
<dbReference type="CDD" id="cd03344">
    <property type="entry name" value="GroEL"/>
    <property type="match status" value="1"/>
</dbReference>
<keyword evidence="4 6" id="KW-0143">Chaperone</keyword>
<dbReference type="NCBIfam" id="NF000592">
    <property type="entry name" value="PRK00013.1"/>
    <property type="match status" value="1"/>
</dbReference>
<evidence type="ECO:0000256" key="8">
    <source>
        <dbReference type="RuleBase" id="RU000419"/>
    </source>
</evidence>
<dbReference type="AlphaFoldDB" id="A0A7X0J348"/>
<feature type="binding site" evidence="6">
    <location>
        <position position="415"/>
    </location>
    <ligand>
        <name>ATP</name>
        <dbReference type="ChEBI" id="CHEBI:30616"/>
    </ligand>
</feature>
<dbReference type="SUPFAM" id="SSF52029">
    <property type="entry name" value="GroEL apical domain-like"/>
    <property type="match status" value="1"/>
</dbReference>
<dbReference type="Pfam" id="PF00118">
    <property type="entry name" value="Cpn60_TCP1"/>
    <property type="match status" value="1"/>
</dbReference>
<dbReference type="EMBL" id="JACHCC010000004">
    <property type="protein sequence ID" value="MBB6499809.1"/>
    <property type="molecule type" value="Genomic_DNA"/>
</dbReference>
<dbReference type="EC" id="5.6.1.7" evidence="6"/>
<keyword evidence="6" id="KW-0963">Cytoplasm</keyword>
<dbReference type="NCBIfam" id="NF009489">
    <property type="entry name" value="PRK12851.1"/>
    <property type="match status" value="1"/>
</dbReference>
<comment type="caution">
    <text evidence="10">The sequence shown here is derived from an EMBL/GenBank/DDBJ whole genome shotgun (WGS) entry which is preliminary data.</text>
</comment>
<dbReference type="InterPro" id="IPR018370">
    <property type="entry name" value="Chaperonin_Cpn60_CS"/>
</dbReference>
<protein>
    <recommendedName>
        <fullName evidence="6">Chaperonin GroEL</fullName>
        <ecNumber evidence="6">5.6.1.7</ecNumber>
    </recommendedName>
    <alternativeName>
        <fullName evidence="6">60 kDa chaperonin</fullName>
    </alternativeName>
    <alternativeName>
        <fullName evidence="6">Chaperonin-60</fullName>
        <shortName evidence="6">Cpn60</shortName>
    </alternativeName>
</protein>
<evidence type="ECO:0000256" key="5">
    <source>
        <dbReference type="ARBA" id="ARBA00023235"/>
    </source>
</evidence>
<evidence type="ECO:0000313" key="10">
    <source>
        <dbReference type="EMBL" id="MBB6499809.1"/>
    </source>
</evidence>
<dbReference type="NCBIfam" id="NF009488">
    <property type="entry name" value="PRK12850.1"/>
    <property type="match status" value="1"/>
</dbReference>
<proteinExistence type="inferred from homology"/>
<organism evidence="10 11">
    <name type="scientific">Pedobacter cryoconitis</name>
    <dbReference type="NCBI Taxonomy" id="188932"/>
    <lineage>
        <taxon>Bacteria</taxon>
        <taxon>Pseudomonadati</taxon>
        <taxon>Bacteroidota</taxon>
        <taxon>Sphingobacteriia</taxon>
        <taxon>Sphingobacteriales</taxon>
        <taxon>Sphingobacteriaceae</taxon>
        <taxon>Pedobacter</taxon>
    </lineage>
</organism>
<dbReference type="GO" id="GO:0005737">
    <property type="term" value="C:cytoplasm"/>
    <property type="evidence" value="ECO:0007669"/>
    <property type="project" value="UniProtKB-SubCell"/>
</dbReference>
<comment type="subcellular location">
    <subcellularLocation>
        <location evidence="6">Cytoplasm</location>
    </subcellularLocation>
</comment>
<dbReference type="PROSITE" id="PS00296">
    <property type="entry name" value="CHAPERONINS_CPN60"/>
    <property type="match status" value="1"/>
</dbReference>
<feature type="binding site" evidence="6">
    <location>
        <position position="495"/>
    </location>
    <ligand>
        <name>ATP</name>
        <dbReference type="ChEBI" id="CHEBI:30616"/>
    </ligand>
</feature>
<dbReference type="Gene3D" id="1.10.560.10">
    <property type="entry name" value="GroEL-like equatorial domain"/>
    <property type="match status" value="1"/>
</dbReference>
<keyword evidence="2 6" id="KW-0547">Nucleotide-binding</keyword>
<evidence type="ECO:0000256" key="7">
    <source>
        <dbReference type="RuleBase" id="RU000418"/>
    </source>
</evidence>
<dbReference type="GO" id="GO:0042026">
    <property type="term" value="P:protein refolding"/>
    <property type="evidence" value="ECO:0007669"/>
    <property type="project" value="UniProtKB-UniRule"/>
</dbReference>
<dbReference type="PRINTS" id="PR00298">
    <property type="entry name" value="CHAPERONIN60"/>
</dbReference>